<dbReference type="Pfam" id="PF20064">
    <property type="entry name" value="DUF6463"/>
    <property type="match status" value="1"/>
</dbReference>
<accession>A0A840CMK7</accession>
<organism evidence="2 3">
    <name type="scientific">Dysgonomonas hofstadii</name>
    <dbReference type="NCBI Taxonomy" id="637886"/>
    <lineage>
        <taxon>Bacteria</taxon>
        <taxon>Pseudomonadati</taxon>
        <taxon>Bacteroidota</taxon>
        <taxon>Bacteroidia</taxon>
        <taxon>Bacteroidales</taxon>
        <taxon>Dysgonomonadaceae</taxon>
        <taxon>Dysgonomonas</taxon>
    </lineage>
</organism>
<dbReference type="EMBL" id="JACIEP010000012">
    <property type="protein sequence ID" value="MBB4037220.1"/>
    <property type="molecule type" value="Genomic_DNA"/>
</dbReference>
<gene>
    <name evidence="2" type="ORF">GGR21_003137</name>
</gene>
<protein>
    <recommendedName>
        <fullName evidence="4">DUF4064 domain-containing protein</fullName>
    </recommendedName>
</protein>
<evidence type="ECO:0008006" key="4">
    <source>
        <dbReference type="Google" id="ProtNLM"/>
    </source>
</evidence>
<name>A0A840CMK7_9BACT</name>
<comment type="caution">
    <text evidence="2">The sequence shown here is derived from an EMBL/GenBank/DDBJ whole genome shotgun (WGS) entry which is preliminary data.</text>
</comment>
<proteinExistence type="predicted"/>
<evidence type="ECO:0000313" key="3">
    <source>
        <dbReference type="Proteomes" id="UP000555103"/>
    </source>
</evidence>
<keyword evidence="1" id="KW-0812">Transmembrane</keyword>
<keyword evidence="3" id="KW-1185">Reference proteome</keyword>
<reference evidence="2 3" key="1">
    <citation type="submission" date="2020-08" db="EMBL/GenBank/DDBJ databases">
        <title>Genomic Encyclopedia of Type Strains, Phase IV (KMG-IV): sequencing the most valuable type-strain genomes for metagenomic binning, comparative biology and taxonomic classification.</title>
        <authorList>
            <person name="Goeker M."/>
        </authorList>
    </citation>
    <scope>NUCLEOTIDE SEQUENCE [LARGE SCALE GENOMIC DNA]</scope>
    <source>
        <strain evidence="2 3">DSM 104969</strain>
    </source>
</reference>
<evidence type="ECO:0000256" key="1">
    <source>
        <dbReference type="SAM" id="Phobius"/>
    </source>
</evidence>
<dbReference type="InterPro" id="IPR045590">
    <property type="entry name" value="DUF6463"/>
</dbReference>
<dbReference type="RefSeq" id="WP_183308080.1">
    <property type="nucleotide sequence ID" value="NZ_JACIEP010000012.1"/>
</dbReference>
<sequence length="120" mass="13278">MKIWRYSGILFIATGLLHTIVAILLGAGTYMQMIKQGLFDSVNDDFEKGFAFWFLICGLLIMMLGFLAHAFIKQTGKPLPVLLGYILLAVTILGCIVEPVSGFWLFLPQALIIILAKDKG</sequence>
<feature type="transmembrane region" description="Helical" evidence="1">
    <location>
        <begin position="6"/>
        <end position="30"/>
    </location>
</feature>
<evidence type="ECO:0000313" key="2">
    <source>
        <dbReference type="EMBL" id="MBB4037220.1"/>
    </source>
</evidence>
<keyword evidence="1" id="KW-0472">Membrane</keyword>
<dbReference type="AlphaFoldDB" id="A0A840CMK7"/>
<feature type="transmembrane region" description="Helical" evidence="1">
    <location>
        <begin position="50"/>
        <end position="72"/>
    </location>
</feature>
<keyword evidence="1" id="KW-1133">Transmembrane helix</keyword>
<feature type="transmembrane region" description="Helical" evidence="1">
    <location>
        <begin position="84"/>
        <end position="107"/>
    </location>
</feature>
<dbReference type="Proteomes" id="UP000555103">
    <property type="component" value="Unassembled WGS sequence"/>
</dbReference>